<dbReference type="GO" id="GO:0006869">
    <property type="term" value="P:lipid transport"/>
    <property type="evidence" value="ECO:0007669"/>
    <property type="project" value="InterPro"/>
</dbReference>
<comment type="subcellular location">
    <subcellularLocation>
        <location evidence="1">Cell membrane</location>
        <topology evidence="1">Lipid-anchor</topology>
        <topology evidence="1">GPI-anchor</topology>
    </subcellularLocation>
</comment>
<proteinExistence type="inferred from homology"/>
<dbReference type="AlphaFoldDB" id="A0A2G5DX90"/>
<evidence type="ECO:0000313" key="12">
    <source>
        <dbReference type="Proteomes" id="UP000230069"/>
    </source>
</evidence>
<evidence type="ECO:0000256" key="4">
    <source>
        <dbReference type="ARBA" id="ARBA00022729"/>
    </source>
</evidence>
<dbReference type="GO" id="GO:0008289">
    <property type="term" value="F:lipid binding"/>
    <property type="evidence" value="ECO:0007669"/>
    <property type="project" value="InterPro"/>
</dbReference>
<keyword evidence="6" id="KW-0325">Glycoprotein</keyword>
<keyword evidence="5" id="KW-1015">Disulfide bond</keyword>
<evidence type="ECO:0000256" key="5">
    <source>
        <dbReference type="ARBA" id="ARBA00023157"/>
    </source>
</evidence>
<evidence type="ECO:0000256" key="2">
    <source>
        <dbReference type="ARBA" id="ARBA00009748"/>
    </source>
</evidence>
<evidence type="ECO:0000259" key="10">
    <source>
        <dbReference type="SMART" id="SM00499"/>
    </source>
</evidence>
<evidence type="ECO:0000256" key="6">
    <source>
        <dbReference type="ARBA" id="ARBA00023180"/>
    </source>
</evidence>
<evidence type="ECO:0000256" key="8">
    <source>
        <dbReference type="SAM" id="MobiDB-lite"/>
    </source>
</evidence>
<dbReference type="InterPro" id="IPR043325">
    <property type="entry name" value="LTSS"/>
</dbReference>
<keyword evidence="3" id="KW-0472">Membrane</keyword>
<sequence>MVKVAVILCVLALWGVCDVNCATKSAPAPSQDCSTLILGMTDCLPFVTSGDPAKKPEGGCCAGLKSVLKTAPECLCETFKNVGQFGIVLNMTKAMTLPSACNVKAPPFSQCGLSVAPAGSPAVSPKSSAASPKASAASPKSPVSLAPTSTPPSLLPGGALSPDGPSVAATPGATPAKSGASTMSISFVVLVGMVVALYSHI</sequence>
<dbReference type="Proteomes" id="UP000230069">
    <property type="component" value="Unassembled WGS sequence"/>
</dbReference>
<dbReference type="InterPro" id="IPR016140">
    <property type="entry name" value="Bifunc_inhib/LTP/seed_store"/>
</dbReference>
<dbReference type="SMART" id="SM00499">
    <property type="entry name" value="AAI"/>
    <property type="match status" value="1"/>
</dbReference>
<dbReference type="EMBL" id="KZ305031">
    <property type="protein sequence ID" value="PIA48066.1"/>
    <property type="molecule type" value="Genomic_DNA"/>
</dbReference>
<accession>A0A2G5DX90</accession>
<evidence type="ECO:0000256" key="1">
    <source>
        <dbReference type="ARBA" id="ARBA00004609"/>
    </source>
</evidence>
<dbReference type="STRING" id="218851.A0A2G5DX90"/>
<dbReference type="GO" id="GO:0098552">
    <property type="term" value="C:side of membrane"/>
    <property type="evidence" value="ECO:0007669"/>
    <property type="project" value="UniProtKB-KW"/>
</dbReference>
<organism evidence="11 12">
    <name type="scientific">Aquilegia coerulea</name>
    <name type="common">Rocky mountain columbine</name>
    <dbReference type="NCBI Taxonomy" id="218851"/>
    <lineage>
        <taxon>Eukaryota</taxon>
        <taxon>Viridiplantae</taxon>
        <taxon>Streptophyta</taxon>
        <taxon>Embryophyta</taxon>
        <taxon>Tracheophyta</taxon>
        <taxon>Spermatophyta</taxon>
        <taxon>Magnoliopsida</taxon>
        <taxon>Ranunculales</taxon>
        <taxon>Ranunculaceae</taxon>
        <taxon>Thalictroideae</taxon>
        <taxon>Aquilegia</taxon>
    </lineage>
</organism>
<dbReference type="InterPro" id="IPR036312">
    <property type="entry name" value="Bifun_inhib/LTP/seed_sf"/>
</dbReference>
<dbReference type="SUPFAM" id="SSF47699">
    <property type="entry name" value="Bifunctional inhibitor/lipid-transfer protein/seed storage 2S albumin"/>
    <property type="match status" value="1"/>
</dbReference>
<evidence type="ECO:0000256" key="3">
    <source>
        <dbReference type="ARBA" id="ARBA00022622"/>
    </source>
</evidence>
<gene>
    <name evidence="11" type="ORF">AQUCO_01400572v1</name>
</gene>
<dbReference type="FunCoup" id="A0A2G5DX90">
    <property type="interactions" value="255"/>
</dbReference>
<evidence type="ECO:0000313" key="11">
    <source>
        <dbReference type="EMBL" id="PIA48066.1"/>
    </source>
</evidence>
<feature type="compositionally biased region" description="Low complexity" evidence="8">
    <location>
        <begin position="122"/>
        <end position="148"/>
    </location>
</feature>
<dbReference type="InterPro" id="IPR000528">
    <property type="entry name" value="Plant_nsLTP"/>
</dbReference>
<feature type="signal peptide" evidence="9">
    <location>
        <begin position="1"/>
        <end position="21"/>
    </location>
</feature>
<dbReference type="FunFam" id="1.10.110.10:FF:000001">
    <property type="entry name" value="Bifunctional inhibitor/lipid-transfer protein/seed storage 2S albumin superfamily protein"/>
    <property type="match status" value="1"/>
</dbReference>
<keyword evidence="3" id="KW-0336">GPI-anchor</keyword>
<feature type="domain" description="Bifunctional inhibitor/plant lipid transfer protein/seed storage helical" evidence="10">
    <location>
        <begin position="33"/>
        <end position="111"/>
    </location>
</feature>
<keyword evidence="12" id="KW-1185">Reference proteome</keyword>
<comment type="similarity">
    <text evidence="2">Belongs to the plant LTP family.</text>
</comment>
<evidence type="ECO:0000256" key="9">
    <source>
        <dbReference type="SAM" id="SignalP"/>
    </source>
</evidence>
<feature type="region of interest" description="Disordered" evidence="8">
    <location>
        <begin position="122"/>
        <end position="179"/>
    </location>
</feature>
<dbReference type="Pfam" id="PF14368">
    <property type="entry name" value="LTP_2"/>
    <property type="match status" value="1"/>
</dbReference>
<dbReference type="InParanoid" id="A0A2G5DX90"/>
<keyword evidence="4 9" id="KW-0732">Signal</keyword>
<feature type="chain" id="PRO_5013653506" description="Bifunctional inhibitor/plant lipid transfer protein/seed storage helical domain-containing protein" evidence="9">
    <location>
        <begin position="22"/>
        <end position="201"/>
    </location>
</feature>
<dbReference type="OrthoDB" id="659547at2759"/>
<dbReference type="CDD" id="cd00010">
    <property type="entry name" value="AAI_LTSS"/>
    <property type="match status" value="1"/>
</dbReference>
<name>A0A2G5DX90_AQUCA</name>
<keyword evidence="7" id="KW-0449">Lipoprotein</keyword>
<evidence type="ECO:0000256" key="7">
    <source>
        <dbReference type="ARBA" id="ARBA00023288"/>
    </source>
</evidence>
<protein>
    <recommendedName>
        <fullName evidence="10">Bifunctional inhibitor/plant lipid transfer protein/seed storage helical domain-containing protein</fullName>
    </recommendedName>
</protein>
<reference evidence="11 12" key="1">
    <citation type="submission" date="2017-09" db="EMBL/GenBank/DDBJ databases">
        <title>WGS assembly of Aquilegia coerulea Goldsmith.</title>
        <authorList>
            <person name="Hodges S."/>
            <person name="Kramer E."/>
            <person name="Nordborg M."/>
            <person name="Tomkins J."/>
            <person name="Borevitz J."/>
            <person name="Derieg N."/>
            <person name="Yan J."/>
            <person name="Mihaltcheva S."/>
            <person name="Hayes R.D."/>
            <person name="Rokhsar D."/>
        </authorList>
    </citation>
    <scope>NUCLEOTIDE SEQUENCE [LARGE SCALE GENOMIC DNA]</scope>
    <source>
        <strain evidence="12">cv. Goldsmith</strain>
    </source>
</reference>
<feature type="compositionally biased region" description="Low complexity" evidence="8">
    <location>
        <begin position="155"/>
        <end position="166"/>
    </location>
</feature>
<dbReference type="PANTHER" id="PTHR33044">
    <property type="entry name" value="BIFUNCTIONAL INHIBITOR/LIPID-TRANSFER PROTEIN/SEED STORAGE 2S ALBUMIN SUPERFAMILY PROTEIN-RELATED"/>
    <property type="match status" value="1"/>
</dbReference>
<dbReference type="Gene3D" id="1.10.110.10">
    <property type="entry name" value="Plant lipid-transfer and hydrophobic proteins"/>
    <property type="match status" value="1"/>
</dbReference>
<dbReference type="GO" id="GO:0005886">
    <property type="term" value="C:plasma membrane"/>
    <property type="evidence" value="ECO:0007669"/>
    <property type="project" value="UniProtKB-SubCell"/>
</dbReference>
<dbReference type="PRINTS" id="PR00382">
    <property type="entry name" value="LIPIDTRNSFER"/>
</dbReference>